<evidence type="ECO:0000256" key="1">
    <source>
        <dbReference type="ARBA" id="ARBA00003279"/>
    </source>
</evidence>
<feature type="transmembrane region" description="Helical" evidence="8">
    <location>
        <begin position="139"/>
        <end position="156"/>
    </location>
</feature>
<dbReference type="CDD" id="cd17320">
    <property type="entry name" value="MFS_MdfA_MDR_like"/>
    <property type="match status" value="1"/>
</dbReference>
<feature type="transmembrane region" description="Helical" evidence="8">
    <location>
        <begin position="313"/>
        <end position="332"/>
    </location>
</feature>
<reference evidence="10 11" key="1">
    <citation type="journal article" date="2010" name="J. Bacteriol.">
        <title>Complete genome sequence of "Candidatus Puniceispirillum marinum" IMCC1322, a representative of the SAR116 clade in the Alphaproteobacteria.</title>
        <authorList>
            <person name="Oh H.M."/>
            <person name="Kwon K.K."/>
            <person name="Kang I."/>
            <person name="Kang S.G."/>
            <person name="Lee J.H."/>
            <person name="Kim S.J."/>
            <person name="Cho J.C."/>
        </authorList>
    </citation>
    <scope>NUCLEOTIDE SEQUENCE [LARGE SCALE GENOMIC DNA]</scope>
    <source>
        <strain evidence="10 11">IMCC1322</strain>
    </source>
</reference>
<dbReference type="InterPro" id="IPR036259">
    <property type="entry name" value="MFS_trans_sf"/>
</dbReference>
<name>D5BN50_PUNMI</name>
<dbReference type="PANTHER" id="PTHR43124:SF3">
    <property type="entry name" value="CHLORAMPHENICOL EFFLUX PUMP RV0191"/>
    <property type="match status" value="1"/>
</dbReference>
<evidence type="ECO:0000313" key="11">
    <source>
        <dbReference type="Proteomes" id="UP000007460"/>
    </source>
</evidence>
<comment type="subcellular location">
    <subcellularLocation>
        <location evidence="2">Cell membrane</location>
        <topology evidence="2">Multi-pass membrane protein</topology>
    </subcellularLocation>
</comment>
<dbReference type="InterPro" id="IPR020846">
    <property type="entry name" value="MFS_dom"/>
</dbReference>
<dbReference type="Gene3D" id="1.20.1720.10">
    <property type="entry name" value="Multidrug resistance protein D"/>
    <property type="match status" value="1"/>
</dbReference>
<dbReference type="PANTHER" id="PTHR43124">
    <property type="entry name" value="PURINE EFFLUX PUMP PBUE"/>
    <property type="match status" value="1"/>
</dbReference>
<feature type="transmembrane region" description="Helical" evidence="8">
    <location>
        <begin position="110"/>
        <end position="133"/>
    </location>
</feature>
<evidence type="ECO:0000259" key="9">
    <source>
        <dbReference type="PROSITE" id="PS50850"/>
    </source>
</evidence>
<dbReference type="Pfam" id="PF07690">
    <property type="entry name" value="MFS_1"/>
    <property type="match status" value="1"/>
</dbReference>
<evidence type="ECO:0000256" key="2">
    <source>
        <dbReference type="ARBA" id="ARBA00004651"/>
    </source>
</evidence>
<dbReference type="SUPFAM" id="SSF103473">
    <property type="entry name" value="MFS general substrate transporter"/>
    <property type="match status" value="1"/>
</dbReference>
<keyword evidence="10" id="KW-0808">Transferase</keyword>
<dbReference type="PROSITE" id="PS00216">
    <property type="entry name" value="SUGAR_TRANSPORT_1"/>
    <property type="match status" value="1"/>
</dbReference>
<dbReference type="GO" id="GO:0016740">
    <property type="term" value="F:transferase activity"/>
    <property type="evidence" value="ECO:0007669"/>
    <property type="project" value="UniProtKB-KW"/>
</dbReference>
<dbReference type="PROSITE" id="PS50850">
    <property type="entry name" value="MFS"/>
    <property type="match status" value="1"/>
</dbReference>
<dbReference type="GO" id="GO:0022857">
    <property type="term" value="F:transmembrane transporter activity"/>
    <property type="evidence" value="ECO:0007669"/>
    <property type="project" value="InterPro"/>
</dbReference>
<evidence type="ECO:0000256" key="4">
    <source>
        <dbReference type="ARBA" id="ARBA00022475"/>
    </source>
</evidence>
<dbReference type="HOGENOM" id="CLU_001265_47_0_5"/>
<dbReference type="InterPro" id="IPR050189">
    <property type="entry name" value="MFS_Efflux_Transporters"/>
</dbReference>
<dbReference type="InterPro" id="IPR005829">
    <property type="entry name" value="Sugar_transporter_CS"/>
</dbReference>
<feature type="transmembrane region" description="Helical" evidence="8">
    <location>
        <begin position="375"/>
        <end position="395"/>
    </location>
</feature>
<comment type="function">
    <text evidence="1">Resistance to tetracycline by an active tetracycline efflux. This is an energy-dependent process that decreases the accumulation of the antibiotic in whole cells. This protein functions as a metal-tetracycline/H(+) antiporter.</text>
</comment>
<dbReference type="EC" id="2.7.11.25" evidence="10"/>
<dbReference type="EMBL" id="CP001751">
    <property type="protein sequence ID" value="ADE40243.1"/>
    <property type="molecule type" value="Genomic_DNA"/>
</dbReference>
<dbReference type="InterPro" id="IPR011701">
    <property type="entry name" value="MFS"/>
</dbReference>
<dbReference type="PRINTS" id="PR01035">
    <property type="entry name" value="TCRTETA"/>
</dbReference>
<protein>
    <submittedName>
        <fullName evidence="10">Drug resistance transporter, Bcr/CflA subfamily</fullName>
        <ecNumber evidence="10">2.7.11.25</ecNumber>
    </submittedName>
</protein>
<keyword evidence="4" id="KW-1003">Cell membrane</keyword>
<feature type="transmembrane region" description="Helical" evidence="8">
    <location>
        <begin position="338"/>
        <end position="354"/>
    </location>
</feature>
<dbReference type="AlphaFoldDB" id="D5BN50"/>
<feature type="transmembrane region" description="Helical" evidence="8">
    <location>
        <begin position="168"/>
        <end position="186"/>
    </location>
</feature>
<proteinExistence type="inferred from homology"/>
<feature type="transmembrane region" description="Helical" evidence="8">
    <location>
        <begin position="283"/>
        <end position="301"/>
    </location>
</feature>
<keyword evidence="5 8" id="KW-0812">Transmembrane</keyword>
<sequence length="429" mass="45956">MFLAGCSAIRLNHAARVFRMPDKNDVSATYNVSGNSPADFKNPSMLLLILLSGIGGFAMVVVVPLIPILADSLGVSYATAQLSLSVFFAAFAIAQLILGPFSDSFGRRTTLVIGMSLFALGSLACAISETALIVILGRGLQGIGAASGMAIARVIINDVHGREKSASLIGYLTMAMVVGPMVAPTISGFVAESIGWRWLFWMLFAVSSCLLVAIIMKLPETVQFSRDADGRRQGIFDGLPLLKNIEFIGLAGNWAFSACVYYAFLAGAAYVVIEQMGRPETEYGAYFIMVSLGYISGNWVAARYGHVYGSARFIMAGTLLALTVTMTQWPFYGMMHPVYVFVPMSIIAFANGLVSPHSASSVMNVVPRLSGAASGLSGFLQIGGGALISLLVGYFQFQFGYTMIIVMFLSACCAFISLMLCWHIIRPSR</sequence>
<evidence type="ECO:0000256" key="3">
    <source>
        <dbReference type="ARBA" id="ARBA00007520"/>
    </source>
</evidence>
<feature type="transmembrane region" description="Helical" evidence="8">
    <location>
        <begin position="401"/>
        <end position="425"/>
    </location>
</feature>
<evidence type="ECO:0000256" key="7">
    <source>
        <dbReference type="ARBA" id="ARBA00023136"/>
    </source>
</evidence>
<keyword evidence="7 8" id="KW-0472">Membrane</keyword>
<feature type="transmembrane region" description="Helical" evidence="8">
    <location>
        <begin position="46"/>
        <end position="69"/>
    </location>
</feature>
<dbReference type="InterPro" id="IPR001958">
    <property type="entry name" value="Tet-R_TetA/multi-R_MdtG-like"/>
</dbReference>
<keyword evidence="11" id="KW-1185">Reference proteome</keyword>
<evidence type="ECO:0000256" key="8">
    <source>
        <dbReference type="SAM" id="Phobius"/>
    </source>
</evidence>
<dbReference type="OrthoDB" id="9800416at2"/>
<evidence type="ECO:0000313" key="10">
    <source>
        <dbReference type="EMBL" id="ADE40243.1"/>
    </source>
</evidence>
<feature type="transmembrane region" description="Helical" evidence="8">
    <location>
        <begin position="198"/>
        <end position="216"/>
    </location>
</feature>
<organism evidence="10 11">
    <name type="scientific">Puniceispirillum marinum (strain IMCC1322)</name>
    <dbReference type="NCBI Taxonomy" id="488538"/>
    <lineage>
        <taxon>Bacteria</taxon>
        <taxon>Pseudomonadati</taxon>
        <taxon>Pseudomonadota</taxon>
        <taxon>Alphaproteobacteria</taxon>
        <taxon>Candidatus Puniceispirillales</taxon>
        <taxon>Candidatus Puniceispirillaceae</taxon>
        <taxon>Candidatus Puniceispirillum</taxon>
    </lineage>
</organism>
<feature type="transmembrane region" description="Helical" evidence="8">
    <location>
        <begin position="247"/>
        <end position="271"/>
    </location>
</feature>
<evidence type="ECO:0000256" key="6">
    <source>
        <dbReference type="ARBA" id="ARBA00022989"/>
    </source>
</evidence>
<dbReference type="GO" id="GO:0005886">
    <property type="term" value="C:plasma membrane"/>
    <property type="evidence" value="ECO:0007669"/>
    <property type="project" value="UniProtKB-SubCell"/>
</dbReference>
<gene>
    <name evidence="10" type="ordered locus">SAR116_2000</name>
</gene>
<dbReference type="STRING" id="488538.SAR116_2000"/>
<accession>D5BN50</accession>
<feature type="domain" description="Major facilitator superfamily (MFS) profile" evidence="9">
    <location>
        <begin position="44"/>
        <end position="429"/>
    </location>
</feature>
<dbReference type="eggNOG" id="COG2814">
    <property type="taxonomic scope" value="Bacteria"/>
</dbReference>
<evidence type="ECO:0000256" key="5">
    <source>
        <dbReference type="ARBA" id="ARBA00022692"/>
    </source>
</evidence>
<dbReference type="Proteomes" id="UP000007460">
    <property type="component" value="Chromosome"/>
</dbReference>
<dbReference type="KEGG" id="apb:SAR116_2000"/>
<keyword evidence="6 8" id="KW-1133">Transmembrane helix</keyword>
<comment type="similarity">
    <text evidence="3">Belongs to the major facilitator superfamily. TCR/Tet family.</text>
</comment>
<feature type="transmembrane region" description="Helical" evidence="8">
    <location>
        <begin position="75"/>
        <end position="98"/>
    </location>
</feature>